<organism evidence="3 4">
    <name type="scientific">Aulographum hederae CBS 113979</name>
    <dbReference type="NCBI Taxonomy" id="1176131"/>
    <lineage>
        <taxon>Eukaryota</taxon>
        <taxon>Fungi</taxon>
        <taxon>Dikarya</taxon>
        <taxon>Ascomycota</taxon>
        <taxon>Pezizomycotina</taxon>
        <taxon>Dothideomycetes</taxon>
        <taxon>Pleosporomycetidae</taxon>
        <taxon>Aulographales</taxon>
        <taxon>Aulographaceae</taxon>
    </lineage>
</organism>
<dbReference type="AlphaFoldDB" id="A0A6G1GR57"/>
<dbReference type="EMBL" id="ML977175">
    <property type="protein sequence ID" value="KAF1983421.1"/>
    <property type="molecule type" value="Genomic_DNA"/>
</dbReference>
<dbReference type="InterPro" id="IPR025202">
    <property type="entry name" value="PLD-like_dom"/>
</dbReference>
<evidence type="ECO:0000259" key="2">
    <source>
        <dbReference type="Pfam" id="PF13091"/>
    </source>
</evidence>
<feature type="compositionally biased region" description="Polar residues" evidence="1">
    <location>
        <begin position="43"/>
        <end position="52"/>
    </location>
</feature>
<dbReference type="Pfam" id="PF13091">
    <property type="entry name" value="PLDc_2"/>
    <property type="match status" value="1"/>
</dbReference>
<feature type="compositionally biased region" description="Polar residues" evidence="1">
    <location>
        <begin position="466"/>
        <end position="477"/>
    </location>
</feature>
<accession>A0A6G1GR57</accession>
<sequence>MASPRDANGDFLSEWQQDRTDYSESSTEQQVDEESISDWVQVDENQSSFSTRQMDEGSISEMHQVQANMSSFSAQHMDEQGVSELQQVATDQSGFSTEQVDGEGVFEPQQAHGEHSSSSTVHAVETIGQPHMAQCSCASSKESETQLIHNHASKDNNLLNCLRQEMMSHSLESVDILMAFVKNTGIDELRSCLSTMQNRKVSIRVIGTTYLKLSDKTAFDTLVDHGAQVKIFDEPRSLHGKVWRFKHKNGCLGTTIIGSSNIAKEALIDAIEYNVRIPSSQAHVALAADAEFEKFWNDRRFRSYDPTVPEDAAWLGGALRRGKQPNHKCTCRDCVERVAKDQEDFRLNDEARSRKRKRENSPGITSAKDFPGKSEALHPQAGIGIDDDSPWRKRKRELSSDGPSKRQRDEWVEPNVYGSPPGPPHTLRESPVGMWRRQNSIFDEKYHRSFSKPHEPTAWERLSRAVNSLMPSPGTNSRRSRKQKAKDNYLNMTWDTGEESNLSDGQRRRVEEMYKGAETDQTKLSSAESEDLSRLRKNTLEFIKRLRLLEDSFRRRPIKPARTDGFEENPYIDVLLLELLKYLPEIIACYPAGRYILRTHRDVVLKLSTLRFANLNSNFKVLRDRQGQWYGTTMENSPASSRFRTYRKHGRVQQPLHGFPIISNGHQTAAAKVFGKTLFPYSKAEVDPARSDEDPKIPLCHALSDPWRAIDSWMKEILWNLVDLCKGKDIKHEAPWDPRLYARSHVLYSDENLRSTYAFFKSLRIPNFPED</sequence>
<evidence type="ECO:0000313" key="3">
    <source>
        <dbReference type="EMBL" id="KAF1983421.1"/>
    </source>
</evidence>
<feature type="compositionally biased region" description="Basic and acidic residues" evidence="1">
    <location>
        <begin position="397"/>
        <end position="411"/>
    </location>
</feature>
<dbReference type="Proteomes" id="UP000800041">
    <property type="component" value="Unassembled WGS sequence"/>
</dbReference>
<reference evidence="3" key="1">
    <citation type="journal article" date="2020" name="Stud. Mycol.">
        <title>101 Dothideomycetes genomes: a test case for predicting lifestyles and emergence of pathogens.</title>
        <authorList>
            <person name="Haridas S."/>
            <person name="Albert R."/>
            <person name="Binder M."/>
            <person name="Bloem J."/>
            <person name="Labutti K."/>
            <person name="Salamov A."/>
            <person name="Andreopoulos B."/>
            <person name="Baker S."/>
            <person name="Barry K."/>
            <person name="Bills G."/>
            <person name="Bluhm B."/>
            <person name="Cannon C."/>
            <person name="Castanera R."/>
            <person name="Culley D."/>
            <person name="Daum C."/>
            <person name="Ezra D."/>
            <person name="Gonzalez J."/>
            <person name="Henrissat B."/>
            <person name="Kuo A."/>
            <person name="Liang C."/>
            <person name="Lipzen A."/>
            <person name="Lutzoni F."/>
            <person name="Magnuson J."/>
            <person name="Mondo S."/>
            <person name="Nolan M."/>
            <person name="Ohm R."/>
            <person name="Pangilinan J."/>
            <person name="Park H.-J."/>
            <person name="Ramirez L."/>
            <person name="Alfaro M."/>
            <person name="Sun H."/>
            <person name="Tritt A."/>
            <person name="Yoshinaga Y."/>
            <person name="Zwiers L.-H."/>
            <person name="Turgeon B."/>
            <person name="Goodwin S."/>
            <person name="Spatafora J."/>
            <person name="Crous P."/>
            <person name="Grigoriev I."/>
        </authorList>
    </citation>
    <scope>NUCLEOTIDE SEQUENCE</scope>
    <source>
        <strain evidence="3">CBS 113979</strain>
    </source>
</reference>
<dbReference type="Gene3D" id="3.30.870.10">
    <property type="entry name" value="Endonuclease Chain A"/>
    <property type="match status" value="1"/>
</dbReference>
<name>A0A6G1GR57_9PEZI</name>
<dbReference type="OrthoDB" id="3823738at2759"/>
<protein>
    <recommendedName>
        <fullName evidence="2">Phospholipase D-like domain-containing protein</fullName>
    </recommendedName>
</protein>
<keyword evidence="4" id="KW-1185">Reference proteome</keyword>
<evidence type="ECO:0000256" key="1">
    <source>
        <dbReference type="SAM" id="MobiDB-lite"/>
    </source>
</evidence>
<gene>
    <name evidence="3" type="ORF">K402DRAFT_406887</name>
</gene>
<dbReference type="SUPFAM" id="SSF56024">
    <property type="entry name" value="Phospholipase D/nuclease"/>
    <property type="match status" value="1"/>
</dbReference>
<feature type="domain" description="Phospholipase D-like" evidence="2">
    <location>
        <begin position="166"/>
        <end position="296"/>
    </location>
</feature>
<feature type="region of interest" description="Disordered" evidence="1">
    <location>
        <begin position="346"/>
        <end position="431"/>
    </location>
</feature>
<proteinExistence type="predicted"/>
<feature type="region of interest" description="Disordered" evidence="1">
    <location>
        <begin position="466"/>
        <end position="487"/>
    </location>
</feature>
<evidence type="ECO:0000313" key="4">
    <source>
        <dbReference type="Proteomes" id="UP000800041"/>
    </source>
</evidence>
<feature type="region of interest" description="Disordered" evidence="1">
    <location>
        <begin position="1"/>
        <end position="58"/>
    </location>
</feature>